<evidence type="ECO:0000256" key="1">
    <source>
        <dbReference type="ARBA" id="ARBA00009580"/>
    </source>
</evidence>
<comment type="similarity">
    <text evidence="1">Belongs to the protein-tyrosine phosphatase family.</text>
</comment>
<organism evidence="8 9">
    <name type="scientific">Diploscapter pachys</name>
    <dbReference type="NCBI Taxonomy" id="2018661"/>
    <lineage>
        <taxon>Eukaryota</taxon>
        <taxon>Metazoa</taxon>
        <taxon>Ecdysozoa</taxon>
        <taxon>Nematoda</taxon>
        <taxon>Chromadorea</taxon>
        <taxon>Rhabditida</taxon>
        <taxon>Rhabditina</taxon>
        <taxon>Rhabditomorpha</taxon>
        <taxon>Rhabditoidea</taxon>
        <taxon>Rhabditidae</taxon>
        <taxon>Diploscapter</taxon>
    </lineage>
</organism>
<dbReference type="PANTHER" id="PTHR19134">
    <property type="entry name" value="RECEPTOR-TYPE TYROSINE-PROTEIN PHOSPHATASE"/>
    <property type="match status" value="1"/>
</dbReference>
<feature type="domain" description="Tyrosine-protein phosphatase" evidence="6">
    <location>
        <begin position="1"/>
        <end position="129"/>
    </location>
</feature>
<dbReference type="Gene3D" id="3.90.190.10">
    <property type="entry name" value="Protein tyrosine phosphatase superfamily"/>
    <property type="match status" value="1"/>
</dbReference>
<evidence type="ECO:0000259" key="6">
    <source>
        <dbReference type="PROSITE" id="PS50055"/>
    </source>
</evidence>
<dbReference type="EC" id="3.1.3.48" evidence="2"/>
<evidence type="ECO:0000313" key="8">
    <source>
        <dbReference type="EMBL" id="PAV65802.1"/>
    </source>
</evidence>
<keyword evidence="4" id="KW-0904">Protein phosphatase</keyword>
<evidence type="ECO:0000256" key="5">
    <source>
        <dbReference type="SAM" id="MobiDB-lite"/>
    </source>
</evidence>
<dbReference type="SMART" id="SM00404">
    <property type="entry name" value="PTPc_motif"/>
    <property type="match status" value="1"/>
</dbReference>
<dbReference type="PANTHER" id="PTHR19134:SF562">
    <property type="entry name" value="PROTEIN-TYROSINE-PHOSPHATASE"/>
    <property type="match status" value="1"/>
</dbReference>
<dbReference type="InterPro" id="IPR000242">
    <property type="entry name" value="PTP_cat"/>
</dbReference>
<dbReference type="SUPFAM" id="SSF52799">
    <property type="entry name" value="(Phosphotyrosine protein) phosphatases II"/>
    <property type="match status" value="1"/>
</dbReference>
<sequence length="209" mass="24121">MISDIMQTGANSQQIDAEVRICCIIQVRMWPIENKVPLSTTGLIDVIKMARSWRKRAPDRPETKPTIVMSHNGVSRVGIYIGANICIDQMDLDQEISVFHCVKLMRINRPQLIDMKDEYKYLYDVMLHWYLSNPEYRKYDKDDESTDQQLNKPGSNRQSLRERAGSFRQKLSFRKKSRDRVTQQQVLHSTTNNAHVNAAAPSSPPPAPF</sequence>
<dbReference type="OrthoDB" id="10253954at2759"/>
<evidence type="ECO:0000256" key="2">
    <source>
        <dbReference type="ARBA" id="ARBA00013064"/>
    </source>
</evidence>
<dbReference type="PROSITE" id="PS50055">
    <property type="entry name" value="TYR_PHOSPHATASE_PTP"/>
    <property type="match status" value="1"/>
</dbReference>
<evidence type="ECO:0000256" key="3">
    <source>
        <dbReference type="ARBA" id="ARBA00022801"/>
    </source>
</evidence>
<feature type="compositionally biased region" description="Polar residues" evidence="5">
    <location>
        <begin position="147"/>
        <end position="158"/>
    </location>
</feature>
<dbReference type="InterPro" id="IPR000387">
    <property type="entry name" value="Tyr_Pase_dom"/>
</dbReference>
<dbReference type="Proteomes" id="UP000218231">
    <property type="component" value="Unassembled WGS sequence"/>
</dbReference>
<dbReference type="PROSITE" id="PS50056">
    <property type="entry name" value="TYR_PHOSPHATASE_2"/>
    <property type="match status" value="1"/>
</dbReference>
<feature type="domain" description="Tyrosine specific protein phosphatases" evidence="7">
    <location>
        <begin position="44"/>
        <end position="120"/>
    </location>
</feature>
<evidence type="ECO:0000256" key="4">
    <source>
        <dbReference type="ARBA" id="ARBA00022912"/>
    </source>
</evidence>
<dbReference type="Pfam" id="PF00102">
    <property type="entry name" value="Y_phosphatase"/>
    <property type="match status" value="1"/>
</dbReference>
<gene>
    <name evidence="8" type="ORF">WR25_00973</name>
</gene>
<protein>
    <recommendedName>
        <fullName evidence="2">protein-tyrosine-phosphatase</fullName>
        <ecNumber evidence="2">3.1.3.48</ecNumber>
    </recommendedName>
</protein>
<dbReference type="AlphaFoldDB" id="A0A2A2JW38"/>
<reference evidence="8 9" key="1">
    <citation type="journal article" date="2017" name="Curr. Biol.">
        <title>Genome architecture and evolution of a unichromosomal asexual nematode.</title>
        <authorList>
            <person name="Fradin H."/>
            <person name="Zegar C."/>
            <person name="Gutwein M."/>
            <person name="Lucas J."/>
            <person name="Kovtun M."/>
            <person name="Corcoran D."/>
            <person name="Baugh L.R."/>
            <person name="Kiontke K."/>
            <person name="Gunsalus K."/>
            <person name="Fitch D.H."/>
            <person name="Piano F."/>
        </authorList>
    </citation>
    <scope>NUCLEOTIDE SEQUENCE [LARGE SCALE GENOMIC DNA]</scope>
    <source>
        <strain evidence="8">PF1309</strain>
    </source>
</reference>
<evidence type="ECO:0000313" key="9">
    <source>
        <dbReference type="Proteomes" id="UP000218231"/>
    </source>
</evidence>
<dbReference type="InterPro" id="IPR003595">
    <property type="entry name" value="Tyr_Pase_cat"/>
</dbReference>
<evidence type="ECO:0000259" key="7">
    <source>
        <dbReference type="PROSITE" id="PS50056"/>
    </source>
</evidence>
<feature type="compositionally biased region" description="Polar residues" evidence="5">
    <location>
        <begin position="182"/>
        <end position="195"/>
    </location>
</feature>
<dbReference type="GO" id="GO:0004725">
    <property type="term" value="F:protein tyrosine phosphatase activity"/>
    <property type="evidence" value="ECO:0007669"/>
    <property type="project" value="UniProtKB-EC"/>
</dbReference>
<keyword evidence="9" id="KW-1185">Reference proteome</keyword>
<keyword evidence="3" id="KW-0378">Hydrolase</keyword>
<name>A0A2A2JW38_9BILA</name>
<dbReference type="STRING" id="2018661.A0A2A2JW38"/>
<dbReference type="EMBL" id="LIAE01010193">
    <property type="protein sequence ID" value="PAV65802.1"/>
    <property type="molecule type" value="Genomic_DNA"/>
</dbReference>
<comment type="caution">
    <text evidence="8">The sequence shown here is derived from an EMBL/GenBank/DDBJ whole genome shotgun (WGS) entry which is preliminary data.</text>
</comment>
<feature type="region of interest" description="Disordered" evidence="5">
    <location>
        <begin position="140"/>
        <end position="209"/>
    </location>
</feature>
<proteinExistence type="inferred from homology"/>
<dbReference type="InterPro" id="IPR029021">
    <property type="entry name" value="Prot-tyrosine_phosphatase-like"/>
</dbReference>
<dbReference type="InterPro" id="IPR050348">
    <property type="entry name" value="Protein-Tyr_Phosphatase"/>
</dbReference>
<accession>A0A2A2JW38</accession>